<evidence type="ECO:0000313" key="1">
    <source>
        <dbReference type="EMBL" id="GAA3808502.1"/>
    </source>
</evidence>
<gene>
    <name evidence="1" type="ORF">GCM10022226_30800</name>
</gene>
<name>A0ABP7I0V8_9ACTN</name>
<proteinExistence type="predicted"/>
<evidence type="ECO:0000313" key="2">
    <source>
        <dbReference type="Proteomes" id="UP001500888"/>
    </source>
</evidence>
<accession>A0ABP7I0V8</accession>
<sequence>MRLPGWFAERIEPTPPEEELRVSTLELFFDLVFVFVVTQRIPSSSGMGPGHS</sequence>
<organism evidence="1 2">
    <name type="scientific">Sphaerisporangium flaviroseum</name>
    <dbReference type="NCBI Taxonomy" id="509199"/>
    <lineage>
        <taxon>Bacteria</taxon>
        <taxon>Bacillati</taxon>
        <taxon>Actinomycetota</taxon>
        <taxon>Actinomycetes</taxon>
        <taxon>Streptosporangiales</taxon>
        <taxon>Streptosporangiaceae</taxon>
        <taxon>Sphaerisporangium</taxon>
    </lineage>
</organism>
<evidence type="ECO:0008006" key="3">
    <source>
        <dbReference type="Google" id="ProtNLM"/>
    </source>
</evidence>
<dbReference type="Proteomes" id="UP001500888">
    <property type="component" value="Unassembled WGS sequence"/>
</dbReference>
<dbReference type="EMBL" id="BAAAZR010000006">
    <property type="protein sequence ID" value="GAA3808502.1"/>
    <property type="molecule type" value="Genomic_DNA"/>
</dbReference>
<keyword evidence="2" id="KW-1185">Reference proteome</keyword>
<dbReference type="RefSeq" id="WP_344939448.1">
    <property type="nucleotide sequence ID" value="NZ_BAAAZR010000006.1"/>
</dbReference>
<protein>
    <recommendedName>
        <fullName evidence="3">Low temperature requirement protein A</fullName>
    </recommendedName>
</protein>
<reference evidence="2" key="1">
    <citation type="journal article" date="2019" name="Int. J. Syst. Evol. Microbiol.">
        <title>The Global Catalogue of Microorganisms (GCM) 10K type strain sequencing project: providing services to taxonomists for standard genome sequencing and annotation.</title>
        <authorList>
            <consortium name="The Broad Institute Genomics Platform"/>
            <consortium name="The Broad Institute Genome Sequencing Center for Infectious Disease"/>
            <person name="Wu L."/>
            <person name="Ma J."/>
        </authorList>
    </citation>
    <scope>NUCLEOTIDE SEQUENCE [LARGE SCALE GENOMIC DNA]</scope>
    <source>
        <strain evidence="2">JCM 16908</strain>
    </source>
</reference>
<comment type="caution">
    <text evidence="1">The sequence shown here is derived from an EMBL/GenBank/DDBJ whole genome shotgun (WGS) entry which is preliminary data.</text>
</comment>